<dbReference type="Gramene" id="KCW56433">
    <property type="protein sequence ID" value="KCW56433"/>
    <property type="gene ID" value="EUGRSUZ_I02159"/>
</dbReference>
<evidence type="ECO:0000256" key="3">
    <source>
        <dbReference type="ARBA" id="ARBA00022771"/>
    </source>
</evidence>
<dbReference type="InterPro" id="IPR007650">
    <property type="entry name" value="Zf-FLZ_dom"/>
</dbReference>
<dbReference type="PANTHER" id="PTHR47847">
    <property type="entry name" value="FCS-LIKE ZINC FINGER 17"/>
    <property type="match status" value="1"/>
</dbReference>
<organism evidence="7">
    <name type="scientific">Eucalyptus grandis</name>
    <name type="common">Flooded gum</name>
    <dbReference type="NCBI Taxonomy" id="71139"/>
    <lineage>
        <taxon>Eukaryota</taxon>
        <taxon>Viridiplantae</taxon>
        <taxon>Streptophyta</taxon>
        <taxon>Embryophyta</taxon>
        <taxon>Tracheophyta</taxon>
        <taxon>Spermatophyta</taxon>
        <taxon>Magnoliopsida</taxon>
        <taxon>eudicotyledons</taxon>
        <taxon>Gunneridae</taxon>
        <taxon>Pentapetalae</taxon>
        <taxon>rosids</taxon>
        <taxon>malvids</taxon>
        <taxon>Myrtales</taxon>
        <taxon>Myrtaceae</taxon>
        <taxon>Myrtoideae</taxon>
        <taxon>Eucalypteae</taxon>
        <taxon>Eucalyptus</taxon>
    </lineage>
</organism>
<sequence length="185" mass="20901">MKRSLMKWGMPEQSIEEARKRSSKNDGPSSSSSSSSSARSASVAVGLRILTQVSETAKPHIVVKSKATASLHLAKPRPRAPSRNSCSDLEYSCFLKTCALCSKKLRPDQDIYMYRGDEGYCSVECRDRRIMMDEMKELEASTKRMVSSPRHCYAASLQSETRLLREELQRRQQHLIVPKTRTIVS</sequence>
<protein>
    <recommendedName>
        <fullName evidence="6">FLZ-type domain-containing protein</fullName>
    </recommendedName>
</protein>
<dbReference type="GO" id="GO:0008270">
    <property type="term" value="F:zinc ion binding"/>
    <property type="evidence" value="ECO:0007669"/>
    <property type="project" value="UniProtKB-KW"/>
</dbReference>
<accession>A0A059ARI7</accession>
<reference evidence="7" key="1">
    <citation type="submission" date="2013-07" db="EMBL/GenBank/DDBJ databases">
        <title>The genome of Eucalyptus grandis.</title>
        <authorList>
            <person name="Schmutz J."/>
            <person name="Hayes R."/>
            <person name="Myburg A."/>
            <person name="Tuskan G."/>
            <person name="Grattapaglia D."/>
            <person name="Rokhsar D.S."/>
        </authorList>
    </citation>
    <scope>NUCLEOTIDE SEQUENCE</scope>
    <source>
        <tissue evidence="7">Leaf extractions</tissue>
    </source>
</reference>
<evidence type="ECO:0000256" key="2">
    <source>
        <dbReference type="ARBA" id="ARBA00022723"/>
    </source>
</evidence>
<feature type="compositionally biased region" description="Low complexity" evidence="5">
    <location>
        <begin position="29"/>
        <end position="40"/>
    </location>
</feature>
<dbReference type="PANTHER" id="PTHR47847:SF2">
    <property type="entry name" value="FCS-LIKE ZINC FINGER 17-RELATED"/>
    <property type="match status" value="1"/>
</dbReference>
<evidence type="ECO:0000256" key="5">
    <source>
        <dbReference type="SAM" id="MobiDB-lite"/>
    </source>
</evidence>
<dbReference type="InterPro" id="IPR044181">
    <property type="entry name" value="FLZ17/18"/>
</dbReference>
<proteinExistence type="inferred from homology"/>
<gene>
    <name evidence="7" type="ORF">EUGRSUZ_I02159</name>
</gene>
<feature type="domain" description="FLZ-type" evidence="6">
    <location>
        <begin position="93"/>
        <end position="137"/>
    </location>
</feature>
<dbReference type="STRING" id="71139.A0A059ARI7"/>
<comment type="similarity">
    <text evidence="1">Belongs to the FLZ family.</text>
</comment>
<dbReference type="OrthoDB" id="1927223at2759"/>
<dbReference type="Pfam" id="PF04570">
    <property type="entry name" value="zf-FLZ"/>
    <property type="match status" value="1"/>
</dbReference>
<evidence type="ECO:0000256" key="4">
    <source>
        <dbReference type="PROSITE-ProRule" id="PRU01131"/>
    </source>
</evidence>
<keyword evidence="3" id="KW-0863">Zinc-finger</keyword>
<evidence type="ECO:0000256" key="1">
    <source>
        <dbReference type="ARBA" id="ARBA00009374"/>
    </source>
</evidence>
<feature type="zinc finger region" description="FLZ-type" evidence="4">
    <location>
        <begin position="93"/>
        <end position="137"/>
    </location>
</feature>
<dbReference type="InParanoid" id="A0A059ARI7"/>
<dbReference type="AlphaFoldDB" id="A0A059ARI7"/>
<feature type="region of interest" description="Disordered" evidence="5">
    <location>
        <begin position="1"/>
        <end position="40"/>
    </location>
</feature>
<keyword evidence="3" id="KW-0862">Zinc</keyword>
<dbReference type="PROSITE" id="PS51795">
    <property type="entry name" value="ZF_FLZ"/>
    <property type="match status" value="1"/>
</dbReference>
<dbReference type="OMA" id="CYLKSCY"/>
<dbReference type="eggNOG" id="ENOG502S8BY">
    <property type="taxonomic scope" value="Eukaryota"/>
</dbReference>
<evidence type="ECO:0000313" key="7">
    <source>
        <dbReference type="EMBL" id="KCW56433.1"/>
    </source>
</evidence>
<keyword evidence="2" id="KW-0479">Metal-binding</keyword>
<evidence type="ECO:0000259" key="6">
    <source>
        <dbReference type="PROSITE" id="PS51795"/>
    </source>
</evidence>
<dbReference type="EMBL" id="KK198761">
    <property type="protein sequence ID" value="KCW56433.1"/>
    <property type="molecule type" value="Genomic_DNA"/>
</dbReference>
<name>A0A059ARI7_EUCGR</name>